<organism evidence="4 5">
    <name type="scientific">Ruegeria spongiae</name>
    <dbReference type="NCBI Taxonomy" id="2942209"/>
    <lineage>
        <taxon>Bacteria</taxon>
        <taxon>Pseudomonadati</taxon>
        <taxon>Pseudomonadota</taxon>
        <taxon>Alphaproteobacteria</taxon>
        <taxon>Rhodobacterales</taxon>
        <taxon>Roseobacteraceae</taxon>
        <taxon>Ruegeria</taxon>
    </lineage>
</organism>
<feature type="chain" id="PRO_5045484083" evidence="2">
    <location>
        <begin position="23"/>
        <end position="261"/>
    </location>
</feature>
<dbReference type="Pfam" id="PF00089">
    <property type="entry name" value="Trypsin"/>
    <property type="match status" value="1"/>
</dbReference>
<dbReference type="EC" id="3.4.21.-" evidence="4"/>
<dbReference type="InterPro" id="IPR001254">
    <property type="entry name" value="Trypsin_dom"/>
</dbReference>
<protein>
    <submittedName>
        <fullName evidence="4">Trypsin-like serine protease</fullName>
        <ecNumber evidence="4">3.4.21.-</ecNumber>
    </submittedName>
</protein>
<comment type="caution">
    <text evidence="4">The sequence shown here is derived from an EMBL/GenBank/DDBJ whole genome shotgun (WGS) entry which is preliminary data.</text>
</comment>
<feature type="domain" description="Peptidase S1" evidence="3">
    <location>
        <begin position="27"/>
        <end position="258"/>
    </location>
</feature>
<evidence type="ECO:0000313" key="5">
    <source>
        <dbReference type="Proteomes" id="UP001203880"/>
    </source>
</evidence>
<feature type="signal peptide" evidence="2">
    <location>
        <begin position="1"/>
        <end position="22"/>
    </location>
</feature>
<dbReference type="PANTHER" id="PTHR15462:SF8">
    <property type="entry name" value="SERINE PROTEASE"/>
    <property type="match status" value="1"/>
</dbReference>
<dbReference type="InterPro" id="IPR018114">
    <property type="entry name" value="TRYPSIN_HIS"/>
</dbReference>
<dbReference type="InterPro" id="IPR050966">
    <property type="entry name" value="Glutamyl_endopeptidase"/>
</dbReference>
<dbReference type="PROSITE" id="PS00134">
    <property type="entry name" value="TRYPSIN_HIS"/>
    <property type="match status" value="1"/>
</dbReference>
<keyword evidence="5" id="KW-1185">Reference proteome</keyword>
<dbReference type="PROSITE" id="PS50240">
    <property type="entry name" value="TRYPSIN_DOM"/>
    <property type="match status" value="1"/>
</dbReference>
<evidence type="ECO:0000256" key="1">
    <source>
        <dbReference type="ARBA" id="ARBA00022729"/>
    </source>
</evidence>
<proteinExistence type="predicted"/>
<dbReference type="Proteomes" id="UP001203880">
    <property type="component" value="Unassembled WGS sequence"/>
</dbReference>
<reference evidence="4" key="1">
    <citation type="submission" date="2022-05" db="EMBL/GenBank/DDBJ databases">
        <authorList>
            <person name="Park J.-S."/>
        </authorList>
    </citation>
    <scope>NUCLEOTIDE SEQUENCE</scope>
    <source>
        <strain evidence="4">2012CJ41-6</strain>
    </source>
</reference>
<dbReference type="InterPro" id="IPR001314">
    <property type="entry name" value="Peptidase_S1A"/>
</dbReference>
<dbReference type="Gene3D" id="2.40.10.10">
    <property type="entry name" value="Trypsin-like serine proteases"/>
    <property type="match status" value="2"/>
</dbReference>
<keyword evidence="1 2" id="KW-0732">Signal</keyword>
<dbReference type="InterPro" id="IPR043504">
    <property type="entry name" value="Peptidase_S1_PA_chymotrypsin"/>
</dbReference>
<dbReference type="RefSeq" id="WP_249710470.1">
    <property type="nucleotide sequence ID" value="NZ_JAMFMB010000015.1"/>
</dbReference>
<dbReference type="PRINTS" id="PR00722">
    <property type="entry name" value="CHYMOTRYPSIN"/>
</dbReference>
<dbReference type="SMART" id="SM00020">
    <property type="entry name" value="Tryp_SPc"/>
    <property type="match status" value="1"/>
</dbReference>
<dbReference type="GO" id="GO:0016787">
    <property type="term" value="F:hydrolase activity"/>
    <property type="evidence" value="ECO:0007669"/>
    <property type="project" value="UniProtKB-KW"/>
</dbReference>
<sequence length="261" mass="27709">MPVMRLLAGAFAFVVTSGFSEAQSLCLLGPDLARDCALIRERPVLDAASAPWRAIGRVNFASTDIRQHCTGVLVADRLVLTAAHCLYNGARKRWIPPSSIRFVAGYQKGEAQAVSQVSDYVTDPAQNVQSRDFAPTTIADWAVLILKDPIGQQVGTLPLADPNRPAAALNVAGYSGLRPHVLSRAGPCEPQAPRHLRAVAILDCPIMQGDSGAPLLVEGSDGPEVVGILSKGRATPDGARGVFLGSQTFEQGLQRARDQVP</sequence>
<keyword evidence="4" id="KW-0378">Hydrolase</keyword>
<evidence type="ECO:0000259" key="3">
    <source>
        <dbReference type="PROSITE" id="PS50240"/>
    </source>
</evidence>
<dbReference type="PANTHER" id="PTHR15462">
    <property type="entry name" value="SERINE PROTEASE"/>
    <property type="match status" value="1"/>
</dbReference>
<dbReference type="EMBL" id="JAMFMB010000015">
    <property type="protein sequence ID" value="MCL6284435.1"/>
    <property type="molecule type" value="Genomic_DNA"/>
</dbReference>
<gene>
    <name evidence="4" type="ORF">M3P21_12950</name>
</gene>
<evidence type="ECO:0000313" key="4">
    <source>
        <dbReference type="EMBL" id="MCL6284435.1"/>
    </source>
</evidence>
<name>A0ABT0Q3N0_9RHOB</name>
<dbReference type="InterPro" id="IPR009003">
    <property type="entry name" value="Peptidase_S1_PA"/>
</dbReference>
<dbReference type="SUPFAM" id="SSF50494">
    <property type="entry name" value="Trypsin-like serine proteases"/>
    <property type="match status" value="1"/>
</dbReference>
<evidence type="ECO:0000256" key="2">
    <source>
        <dbReference type="SAM" id="SignalP"/>
    </source>
</evidence>
<accession>A0ABT0Q3N0</accession>